<feature type="modified residue" description="4-aspartylphosphate" evidence="2">
    <location>
        <position position="198"/>
    </location>
</feature>
<accession>A0A1Y0I618</accession>
<dbReference type="InterPro" id="IPR011006">
    <property type="entry name" value="CheY-like_superfamily"/>
</dbReference>
<dbReference type="SUPFAM" id="SSF52172">
    <property type="entry name" value="CheY-like"/>
    <property type="match status" value="1"/>
</dbReference>
<keyword evidence="4" id="KW-0418">Kinase</keyword>
<evidence type="ECO:0000259" key="3">
    <source>
        <dbReference type="PROSITE" id="PS50110"/>
    </source>
</evidence>
<dbReference type="Pfam" id="PF00072">
    <property type="entry name" value="Response_reg"/>
    <property type="match status" value="1"/>
</dbReference>
<keyword evidence="4" id="KW-0808">Transferase</keyword>
<organism evidence="4 5">
    <name type="scientific">Oleiphilus messinensis</name>
    <dbReference type="NCBI Taxonomy" id="141451"/>
    <lineage>
        <taxon>Bacteria</taxon>
        <taxon>Pseudomonadati</taxon>
        <taxon>Pseudomonadota</taxon>
        <taxon>Gammaproteobacteria</taxon>
        <taxon>Oceanospirillales</taxon>
        <taxon>Oleiphilaceae</taxon>
        <taxon>Oleiphilus</taxon>
    </lineage>
</organism>
<protein>
    <submittedName>
        <fullName evidence="4">Response regulator receiver-modulated signal transduction histidine kinase/sigma factor PP2C-like phosphatase</fullName>
    </submittedName>
</protein>
<dbReference type="PROSITE" id="PS50110">
    <property type="entry name" value="RESPONSE_REGULATORY"/>
    <property type="match status" value="1"/>
</dbReference>
<dbReference type="InterPro" id="IPR036457">
    <property type="entry name" value="PPM-type-like_dom_sf"/>
</dbReference>
<name>A0A1Y0I618_9GAMM</name>
<dbReference type="Pfam" id="PF07228">
    <property type="entry name" value="SpoIIE"/>
    <property type="match status" value="1"/>
</dbReference>
<dbReference type="KEGG" id="ome:OLMES_1151"/>
<dbReference type="SUPFAM" id="SSF55874">
    <property type="entry name" value="ATPase domain of HSP90 chaperone/DNA topoisomerase II/histidine kinase"/>
    <property type="match status" value="1"/>
</dbReference>
<dbReference type="GO" id="GO:0000160">
    <property type="term" value="P:phosphorelay signal transduction system"/>
    <property type="evidence" value="ECO:0007669"/>
    <property type="project" value="InterPro"/>
</dbReference>
<dbReference type="InterPro" id="IPR001789">
    <property type="entry name" value="Sig_transdc_resp-reg_receiver"/>
</dbReference>
<dbReference type="SMART" id="SM00331">
    <property type="entry name" value="PP2C_SIG"/>
    <property type="match status" value="1"/>
</dbReference>
<feature type="domain" description="Response regulatory" evidence="3">
    <location>
        <begin position="150"/>
        <end position="265"/>
    </location>
</feature>
<dbReference type="PANTHER" id="PTHR43156:SF2">
    <property type="entry name" value="STAGE II SPORULATION PROTEIN E"/>
    <property type="match status" value="1"/>
</dbReference>
<reference evidence="4 5" key="1">
    <citation type="submission" date="2017-05" db="EMBL/GenBank/DDBJ databases">
        <title>Genomic insights into alkan degradation activity of Oleiphilus messinensis.</title>
        <authorList>
            <person name="Kozyavkin S.A."/>
            <person name="Slesarev A.I."/>
            <person name="Golyshin P.N."/>
            <person name="Korzhenkov A."/>
            <person name="Golyshina O.N."/>
            <person name="Toshchakov S.V."/>
        </authorList>
    </citation>
    <scope>NUCLEOTIDE SEQUENCE [LARGE SCALE GENOMIC DNA]</scope>
    <source>
        <strain evidence="4 5">ME102</strain>
    </source>
</reference>
<dbReference type="CDD" id="cd16936">
    <property type="entry name" value="HATPase_RsbW-like"/>
    <property type="match status" value="1"/>
</dbReference>
<proteinExistence type="predicted"/>
<dbReference type="SUPFAM" id="SSF81606">
    <property type="entry name" value="PP2C-like"/>
    <property type="match status" value="1"/>
</dbReference>
<dbReference type="Gene3D" id="3.30.565.10">
    <property type="entry name" value="Histidine kinase-like ATPase, C-terminal domain"/>
    <property type="match status" value="1"/>
</dbReference>
<dbReference type="OrthoDB" id="9811749at2"/>
<dbReference type="GO" id="GO:0016791">
    <property type="term" value="F:phosphatase activity"/>
    <property type="evidence" value="ECO:0007669"/>
    <property type="project" value="TreeGrafter"/>
</dbReference>
<sequence length="513" mass="56417">MAIFKQKSKTILSPTPVSYDLIRSLRDRLGAILKPYKIDEITTDNIRLTLTEYFTNVLKHSPEETSIAVVIQTTPPRLILEDYGLPIDALLETAPDLDALLATGQMRSSGMGLSLIKSLCPDALYHVAAEHPAEPCNRLCIPLPEINRPRIMIIDDDITQLAVLESYLAEHYHTSLFSNPAEALKSLRQTPFDLIICDINMPEINGFQLREQVRSIRSARLLPFIFLTGETTKDLLRQAAFLRIDDFVSKPVNKSMLENTIERVLLRVADLRDQISSEFDAEVTHSLWNTLPKTYGGYQLDAAYQVAARGGGDFIFSSHREHSLIVILGDVMGHGDQGKFFTYALSGYLHGMCMACASGQSVTELLSQLSEGVRTSQVLGSTILTCMVIELFADGTITLASGGHPAPWVISADGHFREVGVGGMLPGLSEDAQYDAVSLTLTPGESLLLYTDGLVEQGMDMKTDIVNSELETMFRELPPRQGATWLLNRVLKKAGAASDDMTLISISLPEGAD</sequence>
<dbReference type="PANTHER" id="PTHR43156">
    <property type="entry name" value="STAGE II SPORULATION PROTEIN E-RELATED"/>
    <property type="match status" value="1"/>
</dbReference>
<dbReference type="Gene3D" id="3.40.50.2300">
    <property type="match status" value="1"/>
</dbReference>
<evidence type="ECO:0000256" key="2">
    <source>
        <dbReference type="PROSITE-ProRule" id="PRU00169"/>
    </source>
</evidence>
<evidence type="ECO:0000256" key="1">
    <source>
        <dbReference type="ARBA" id="ARBA00022801"/>
    </source>
</evidence>
<dbReference type="Gene3D" id="3.60.40.10">
    <property type="entry name" value="PPM-type phosphatase domain"/>
    <property type="match status" value="1"/>
</dbReference>
<dbReference type="GO" id="GO:0016301">
    <property type="term" value="F:kinase activity"/>
    <property type="evidence" value="ECO:0007669"/>
    <property type="project" value="UniProtKB-KW"/>
</dbReference>
<evidence type="ECO:0000313" key="5">
    <source>
        <dbReference type="Proteomes" id="UP000196027"/>
    </source>
</evidence>
<evidence type="ECO:0000313" key="4">
    <source>
        <dbReference type="EMBL" id="ARU55236.1"/>
    </source>
</evidence>
<dbReference type="Proteomes" id="UP000196027">
    <property type="component" value="Chromosome"/>
</dbReference>
<dbReference type="Pfam" id="PF13581">
    <property type="entry name" value="HATPase_c_2"/>
    <property type="match status" value="1"/>
</dbReference>
<dbReference type="RefSeq" id="WP_087460362.1">
    <property type="nucleotide sequence ID" value="NZ_CP021425.1"/>
</dbReference>
<keyword evidence="1" id="KW-0378">Hydrolase</keyword>
<dbReference type="SMART" id="SM00448">
    <property type="entry name" value="REC"/>
    <property type="match status" value="1"/>
</dbReference>
<keyword evidence="5" id="KW-1185">Reference proteome</keyword>
<gene>
    <name evidence="4" type="ORF">OLMES_1151</name>
</gene>
<dbReference type="InterPro" id="IPR052016">
    <property type="entry name" value="Bact_Sigma-Reg"/>
</dbReference>
<keyword evidence="2" id="KW-0597">Phosphoprotein</keyword>
<dbReference type="EMBL" id="CP021425">
    <property type="protein sequence ID" value="ARU55236.1"/>
    <property type="molecule type" value="Genomic_DNA"/>
</dbReference>
<dbReference type="InterPro" id="IPR003594">
    <property type="entry name" value="HATPase_dom"/>
</dbReference>
<dbReference type="AlphaFoldDB" id="A0A1Y0I618"/>
<dbReference type="InterPro" id="IPR036890">
    <property type="entry name" value="HATPase_C_sf"/>
</dbReference>
<dbReference type="InterPro" id="IPR001932">
    <property type="entry name" value="PPM-type_phosphatase-like_dom"/>
</dbReference>